<gene>
    <name evidence="3" type="ORF">B7P43_G00344</name>
</gene>
<feature type="region of interest" description="Disordered" evidence="1">
    <location>
        <begin position="1118"/>
        <end position="1164"/>
    </location>
</feature>
<dbReference type="FunCoup" id="A0A2J7QVF8">
    <property type="interactions" value="722"/>
</dbReference>
<dbReference type="GO" id="GO:0005643">
    <property type="term" value="C:nuclear pore"/>
    <property type="evidence" value="ECO:0007669"/>
    <property type="project" value="UniProtKB-ARBA"/>
</dbReference>
<sequence length="1354" mass="139923">MFALTVLFCCMLFGMLAVHYLPVYIIVAFVVGLFLFLFYKSYAKWVRVHERGRNGPTPFETILSSFRVWIGSSAISVMNTCEKLRSTSHRSRTNTAPPYAEGSHLTLMKTSQENHTSTYYSGLCGENLEYKPRNSFTDDLSTDSPHSSMRSHNRSQRPLHQALSGCSGDLSFSPKSSPWGNSVSPKLRSHGSGVKTIQTVGGPLLASTRFNFNKEARMFGDVCSPGFSSRVAHYASEDSKTLTHQKQYSGPGQFPLVRLDHAASRMPILSSRRSQTSVQSRVTVKVAPPMSSDTRFMRKSQIMSDASFDEQHSSKSFLDVLREMSRKRIHAQVNENEDDDIVKRQRKGEGQITLDNGSDVPQVQGDINAVGRRKREESPVQSEASCQPPQRQKRQTHNNEISCSLSSSRKLLKHMKKSTKRKSSTNDWSRSGTPVLGKPPKKSRESLGDATHILKTSETVATTSSSHTPVVSATTTTLSSHEAEDKSNDRSESVKPSEFLPKFAAVLDKRTGPVLNSVAALEAKRAHDRQTRLRSMLAVIAGEDDFLKEPSSDSETIASTAAVTTSLPSMLPPVAAAATGASEMTDNVETSVATSSQIQSLVTDTLTPASGARSPCLPYSVSLTVPNVSPAVPSTSAANVNFGLLGSVTSPPLISLLNKTAPSFTLAVSSPSSAPVSSEQKIQSSTLTSSSGTSLISGKSQSPSSSPCNGSIIPPPSKELTSHGSLSDSNSSGGFSYSSTSTVINVPKPVATEATKSLFSFGSTALTSSVNASANVTSNSVTGSVFEVKSSKVNAGLLCSPAVSAPSGISSPAAVSLFDSAKSNGGPSTSLSSGTLNFGIKPATSTNSPFQFSTATSSSTATSPGGFKFLSTNGMKENAAPTAGDLQPKINLTTSNTAPISTISAITPLSSTSSVTISAPASTSQSVLPFKFGTTPVYAFSNTSTANGPTQSSQGFPGGIFGKSQPETTNGVTQPSQQSPFTFGASSFSQNQSLTGTFTFGASSSPSSGVKTGNIAFGGSGGNVPIQTTQSNNGNLPEQASQPVFGSSENKTGAVFGTPKSTGGVFGSTHSSQPTGGLFGSSVAQSGGIFGSNGSSSGQVQSTGGIFGTGMNQSAQSLLPSSGVFGSTGSQITQPSSGLFGSSGNVSTPSTQSSSGTFGASGSVTTQATSGILGSLGNQSVPAPQPGTGLFGSVGSPSSQMSQPSGGIFGTQLQPNGGIFGSASSLSTQPAGSSTQNMFTFGSTTPITPAQQPATTTSTGTFGTTTPFQFGAPNNNTAVSASQPTGGFSFGSSGVNPSAPAINFTAGTSGNTPFQFGAGSTPVFGSQTTGQGMFSIGSGSTAPRARATRLRRQR</sequence>
<keyword evidence="2" id="KW-1133">Transmembrane helix</keyword>
<feature type="compositionally biased region" description="Low complexity" evidence="1">
    <location>
        <begin position="668"/>
        <end position="712"/>
    </location>
</feature>
<feature type="compositionally biased region" description="Polar residues" evidence="1">
    <location>
        <begin position="454"/>
        <end position="480"/>
    </location>
</feature>
<dbReference type="STRING" id="105785.A0A2J7QVF8"/>
<dbReference type="Proteomes" id="UP000235965">
    <property type="component" value="Unassembled WGS sequence"/>
</dbReference>
<feature type="region of interest" description="Disordered" evidence="1">
    <location>
        <begin position="1333"/>
        <end position="1354"/>
    </location>
</feature>
<evidence type="ECO:0000256" key="2">
    <source>
        <dbReference type="SAM" id="Phobius"/>
    </source>
</evidence>
<feature type="compositionally biased region" description="Polar residues" evidence="1">
    <location>
        <begin position="173"/>
        <end position="184"/>
    </location>
</feature>
<reference evidence="3 4" key="1">
    <citation type="submission" date="2017-12" db="EMBL/GenBank/DDBJ databases">
        <title>Hemimetabolous genomes reveal molecular basis of termite eusociality.</title>
        <authorList>
            <person name="Harrison M.C."/>
            <person name="Jongepier E."/>
            <person name="Robertson H.M."/>
            <person name="Arning N."/>
            <person name="Bitard-Feildel T."/>
            <person name="Chao H."/>
            <person name="Childers C.P."/>
            <person name="Dinh H."/>
            <person name="Doddapaneni H."/>
            <person name="Dugan S."/>
            <person name="Gowin J."/>
            <person name="Greiner C."/>
            <person name="Han Y."/>
            <person name="Hu H."/>
            <person name="Hughes D.S.T."/>
            <person name="Huylmans A.-K."/>
            <person name="Kemena C."/>
            <person name="Kremer L.P.M."/>
            <person name="Lee S.L."/>
            <person name="Lopez-Ezquerra A."/>
            <person name="Mallet L."/>
            <person name="Monroy-Kuhn J.M."/>
            <person name="Moser A."/>
            <person name="Murali S.C."/>
            <person name="Muzny D.M."/>
            <person name="Otani S."/>
            <person name="Piulachs M.-D."/>
            <person name="Poelchau M."/>
            <person name="Qu J."/>
            <person name="Schaub F."/>
            <person name="Wada-Katsumata A."/>
            <person name="Worley K.C."/>
            <person name="Xie Q."/>
            <person name="Ylla G."/>
            <person name="Poulsen M."/>
            <person name="Gibbs R.A."/>
            <person name="Schal C."/>
            <person name="Richards S."/>
            <person name="Belles X."/>
            <person name="Korb J."/>
            <person name="Bornberg-Bauer E."/>
        </authorList>
    </citation>
    <scope>NUCLEOTIDE SEQUENCE [LARGE SCALE GENOMIC DNA]</scope>
    <source>
        <tissue evidence="3">Whole body</tissue>
    </source>
</reference>
<protein>
    <submittedName>
        <fullName evidence="3">Uncharacterized protein</fullName>
    </submittedName>
</protein>
<feature type="region of interest" description="Disordered" evidence="1">
    <location>
        <begin position="134"/>
        <end position="194"/>
    </location>
</feature>
<feature type="compositionally biased region" description="Polar residues" evidence="1">
    <location>
        <begin position="965"/>
        <end position="986"/>
    </location>
</feature>
<feature type="compositionally biased region" description="Basic and acidic residues" evidence="1">
    <location>
        <begin position="481"/>
        <end position="495"/>
    </location>
</feature>
<dbReference type="InParanoid" id="A0A2J7QVF8"/>
<keyword evidence="2" id="KW-0812">Transmembrane</keyword>
<feature type="compositionally biased region" description="Polar residues" evidence="1">
    <location>
        <begin position="945"/>
        <end position="955"/>
    </location>
</feature>
<name>A0A2J7QVF8_9NEOP</name>
<feature type="compositionally biased region" description="Polar residues" evidence="1">
    <location>
        <begin position="134"/>
        <end position="148"/>
    </location>
</feature>
<feature type="region of interest" description="Disordered" evidence="1">
    <location>
        <begin position="945"/>
        <end position="986"/>
    </location>
</feature>
<feature type="compositionally biased region" description="Polar residues" evidence="1">
    <location>
        <begin position="379"/>
        <end position="390"/>
    </location>
</feature>
<dbReference type="EMBL" id="NEVH01010475">
    <property type="protein sequence ID" value="PNF32565.1"/>
    <property type="molecule type" value="Genomic_DNA"/>
</dbReference>
<organism evidence="3 4">
    <name type="scientific">Cryptotermes secundus</name>
    <dbReference type="NCBI Taxonomy" id="105785"/>
    <lineage>
        <taxon>Eukaryota</taxon>
        <taxon>Metazoa</taxon>
        <taxon>Ecdysozoa</taxon>
        <taxon>Arthropoda</taxon>
        <taxon>Hexapoda</taxon>
        <taxon>Insecta</taxon>
        <taxon>Pterygota</taxon>
        <taxon>Neoptera</taxon>
        <taxon>Polyneoptera</taxon>
        <taxon>Dictyoptera</taxon>
        <taxon>Blattodea</taxon>
        <taxon>Blattoidea</taxon>
        <taxon>Termitoidae</taxon>
        <taxon>Kalotermitidae</taxon>
        <taxon>Cryptotermitinae</taxon>
        <taxon>Cryptotermes</taxon>
    </lineage>
</organism>
<keyword evidence="2" id="KW-0472">Membrane</keyword>
<accession>A0A2J7QVF8</accession>
<evidence type="ECO:0000313" key="3">
    <source>
        <dbReference type="EMBL" id="PNF32565.1"/>
    </source>
</evidence>
<dbReference type="OrthoDB" id="8196880at2759"/>
<feature type="compositionally biased region" description="Basic residues" evidence="1">
    <location>
        <begin position="410"/>
        <end position="423"/>
    </location>
</feature>
<proteinExistence type="predicted"/>
<feature type="region of interest" description="Disordered" evidence="1">
    <location>
        <begin position="668"/>
        <end position="727"/>
    </location>
</feature>
<keyword evidence="4" id="KW-1185">Reference proteome</keyword>
<evidence type="ECO:0000313" key="4">
    <source>
        <dbReference type="Proteomes" id="UP000235965"/>
    </source>
</evidence>
<feature type="transmembrane region" description="Helical" evidence="2">
    <location>
        <begin position="20"/>
        <end position="39"/>
    </location>
</feature>
<evidence type="ECO:0000256" key="1">
    <source>
        <dbReference type="SAM" id="MobiDB-lite"/>
    </source>
</evidence>
<feature type="region of interest" description="Disordered" evidence="1">
    <location>
        <begin position="371"/>
        <end position="495"/>
    </location>
</feature>
<comment type="caution">
    <text evidence="3">The sequence shown here is derived from an EMBL/GenBank/DDBJ whole genome shotgun (WGS) entry which is preliminary data.</text>
</comment>